<feature type="domain" description="HTH cro/C1-type" evidence="1">
    <location>
        <begin position="74"/>
        <end position="107"/>
    </location>
</feature>
<dbReference type="InterPro" id="IPR022452">
    <property type="entry name" value="MqsA"/>
</dbReference>
<evidence type="ECO:0000259" key="1">
    <source>
        <dbReference type="PROSITE" id="PS50943"/>
    </source>
</evidence>
<gene>
    <name evidence="2" type="ORF">C2E25_11165</name>
</gene>
<sequence>MICPDCKTVELVEKRETIRFEECGLSGVVLQDVLVRQCDGCGNRLVSIPNLSGLHRSIAMVLVNKPERLAPEEIRFLRKSLGWSKADFARKMHVRPEQVSRWESEKAPKPMQVQNELLLRTLVAKGQKIEDYEEHLEEIASKEPCGKFLLSLFFERQQWHNRVAVCQG</sequence>
<dbReference type="AlphaFoldDB" id="A0A2K2H8Z4"/>
<accession>A0A2K2H8Z4</accession>
<dbReference type="InterPro" id="IPR010982">
    <property type="entry name" value="Lambda_DNA-bd_dom_sf"/>
</dbReference>
<dbReference type="GO" id="GO:0003677">
    <property type="term" value="F:DNA binding"/>
    <property type="evidence" value="ECO:0007669"/>
    <property type="project" value="InterPro"/>
</dbReference>
<evidence type="ECO:0000313" key="3">
    <source>
        <dbReference type="Proteomes" id="UP000236340"/>
    </source>
</evidence>
<dbReference type="InterPro" id="IPR022453">
    <property type="entry name" value="Znf_MqsA-type"/>
</dbReference>
<protein>
    <recommendedName>
        <fullName evidence="1">HTH cro/C1-type domain-containing protein</fullName>
    </recommendedName>
</protein>
<dbReference type="EMBL" id="PPFX01000024">
    <property type="protein sequence ID" value="PNU19747.1"/>
    <property type="molecule type" value="Genomic_DNA"/>
</dbReference>
<dbReference type="SMART" id="SM00530">
    <property type="entry name" value="HTH_XRE"/>
    <property type="match status" value="1"/>
</dbReference>
<name>A0A2K2H8Z4_9BACT</name>
<dbReference type="InterPro" id="IPR001387">
    <property type="entry name" value="Cro/C1-type_HTH"/>
</dbReference>
<dbReference type="Gene3D" id="1.10.260.40">
    <property type="entry name" value="lambda repressor-like DNA-binding domains"/>
    <property type="match status" value="1"/>
</dbReference>
<evidence type="ECO:0000313" key="2">
    <source>
        <dbReference type="EMBL" id="PNU19747.1"/>
    </source>
</evidence>
<dbReference type="Pfam" id="PF01381">
    <property type="entry name" value="HTH_3"/>
    <property type="match status" value="1"/>
</dbReference>
<dbReference type="PROSITE" id="PS50943">
    <property type="entry name" value="HTH_CROC1"/>
    <property type="match status" value="1"/>
</dbReference>
<dbReference type="Proteomes" id="UP000236340">
    <property type="component" value="Unassembled WGS sequence"/>
</dbReference>
<dbReference type="CDD" id="cd00093">
    <property type="entry name" value="HTH_XRE"/>
    <property type="match status" value="1"/>
</dbReference>
<comment type="caution">
    <text evidence="2">The sequence shown here is derived from an EMBL/GenBank/DDBJ whole genome shotgun (WGS) entry which is preliminary data.</text>
</comment>
<reference evidence="2 3" key="1">
    <citation type="journal article" date="2018" name="Genome Announc.">
        <title>Genome Sequence of Geothermobacter sp. HR-1 Iron Reducer from the Loihi Seamount.</title>
        <authorList>
            <person name="Smith H."/>
            <person name="Abuyen K."/>
            <person name="Tremblay J."/>
            <person name="Savalia P."/>
            <person name="Perez-Rodriguez I."/>
            <person name="Emerson D."/>
            <person name="Tully B."/>
            <person name="Amend J."/>
        </authorList>
    </citation>
    <scope>NUCLEOTIDE SEQUENCE [LARGE SCALE GENOMIC DNA]</scope>
    <source>
        <strain evidence="2 3">HR-1</strain>
    </source>
</reference>
<dbReference type="NCBIfam" id="TIGR03831">
    <property type="entry name" value="YgiT_finger"/>
    <property type="match status" value="1"/>
</dbReference>
<dbReference type="RefSeq" id="WP_103115818.1">
    <property type="nucleotide sequence ID" value="NZ_PPFX01000024.1"/>
</dbReference>
<proteinExistence type="predicted"/>
<dbReference type="NCBIfam" id="TIGR03830">
    <property type="entry name" value="CxxCG_CxxCG_HTH"/>
    <property type="match status" value="1"/>
</dbReference>
<dbReference type="OrthoDB" id="5432786at2"/>
<dbReference type="SUPFAM" id="SSF47413">
    <property type="entry name" value="lambda repressor-like DNA-binding domains"/>
    <property type="match status" value="1"/>
</dbReference>
<organism evidence="2 3">
    <name type="scientific">Geothermobacter hydrogeniphilus</name>
    <dbReference type="NCBI Taxonomy" id="1969733"/>
    <lineage>
        <taxon>Bacteria</taxon>
        <taxon>Pseudomonadati</taxon>
        <taxon>Thermodesulfobacteriota</taxon>
        <taxon>Desulfuromonadia</taxon>
        <taxon>Desulfuromonadales</taxon>
        <taxon>Geothermobacteraceae</taxon>
        <taxon>Geothermobacter</taxon>
    </lineage>
</organism>